<sequence>MTVDENEVKERVRVILEEGCDVSVDKKRSKELPEWFDEELFTRGQKYFYTNFYAMFVSKLMGLILVLTVPTILDVLILTNKSSDPYNAFRRYLDTIRHMIRWYNFDLKDSTSKSQKSVSIVHGLHCAASRTSEKAGLGLRVSQRDMALTQFGFIGLMLVKKKELAIIGTEEDERSIVHFWRTIGYLLGIQDKFNLCQGTLEEVRCVCSIILKDYYAPALRKPTPEFNQMVEALIDGMKPISPMLDLDAFMTYLTEICGVTDMDNRLSTRYSRCMYNIQTYTHDVLLTNKWLAVIFRPLLNYNLRFSVWINIKFPFGAAFRFGTKVFSRVQETPHPVQVPTS</sequence>
<keyword evidence="4" id="KW-1185">Reference proteome</keyword>
<keyword evidence="1" id="KW-1133">Transmembrane helix</keyword>
<evidence type="ECO:0000313" key="4">
    <source>
        <dbReference type="Proteomes" id="UP000694846"/>
    </source>
</evidence>
<dbReference type="RefSeq" id="XP_025415808.1">
    <property type="nucleotide sequence ID" value="XM_025560023.1"/>
</dbReference>
<organism evidence="3">
    <name type="scientific">Sipha flava</name>
    <name type="common">yellow sugarcane aphid</name>
    <dbReference type="NCBI Taxonomy" id="143950"/>
    <lineage>
        <taxon>Eukaryota</taxon>
        <taxon>Metazoa</taxon>
        <taxon>Ecdysozoa</taxon>
        <taxon>Arthropoda</taxon>
        <taxon>Hexapoda</taxon>
        <taxon>Insecta</taxon>
        <taxon>Pterygota</taxon>
        <taxon>Neoptera</taxon>
        <taxon>Paraneoptera</taxon>
        <taxon>Hemiptera</taxon>
        <taxon>Sternorrhyncha</taxon>
        <taxon>Aphidomorpha</taxon>
        <taxon>Aphidoidea</taxon>
        <taxon>Aphididae</taxon>
        <taxon>Sipha</taxon>
    </lineage>
</organism>
<dbReference type="OrthoDB" id="6361347at2759"/>
<evidence type="ECO:0000256" key="1">
    <source>
        <dbReference type="SAM" id="Phobius"/>
    </source>
</evidence>
<feature type="transmembrane region" description="Helical" evidence="1">
    <location>
        <begin position="52"/>
        <end position="73"/>
    </location>
</feature>
<dbReference type="InterPro" id="IPR018713">
    <property type="entry name" value="MPAB/Lcp_cat_dom"/>
</dbReference>
<dbReference type="Proteomes" id="UP000694846">
    <property type="component" value="Unplaced"/>
</dbReference>
<dbReference type="PANTHER" id="PTHR37159">
    <property type="entry name" value="GH11867P"/>
    <property type="match status" value="1"/>
</dbReference>
<dbReference type="EMBL" id="GGMS01008373">
    <property type="protein sequence ID" value="MBY77576.1"/>
    <property type="molecule type" value="Transcribed_RNA"/>
</dbReference>
<accession>A0A2S2QIK7</accession>
<protein>
    <submittedName>
        <fullName evidence="5">Uncharacterized protein LOC112687342 isoform X1</fullName>
    </submittedName>
</protein>
<dbReference type="PANTHER" id="PTHR37159:SF1">
    <property type="entry name" value="GH11867P"/>
    <property type="match status" value="1"/>
</dbReference>
<gene>
    <name evidence="5" type="primary">LOC112687342</name>
    <name evidence="3" type="ORF">g.124604</name>
</gene>
<evidence type="ECO:0000313" key="3">
    <source>
        <dbReference type="EMBL" id="MBY77576.1"/>
    </source>
</evidence>
<dbReference type="Pfam" id="PF09995">
    <property type="entry name" value="MPAB_Lcp_cat"/>
    <property type="match status" value="1"/>
</dbReference>
<reference evidence="5" key="2">
    <citation type="submission" date="2025-04" db="UniProtKB">
        <authorList>
            <consortium name="RefSeq"/>
        </authorList>
    </citation>
    <scope>IDENTIFICATION</scope>
    <source>
        <tissue evidence="5">Whole body</tissue>
    </source>
</reference>
<evidence type="ECO:0000259" key="2">
    <source>
        <dbReference type="Pfam" id="PF09995"/>
    </source>
</evidence>
<feature type="domain" description="ER-bound oxygenase mpaB/mpaB'/Rubber oxygenase catalytic" evidence="2">
    <location>
        <begin position="52"/>
        <end position="204"/>
    </location>
</feature>
<keyword evidence="1" id="KW-0472">Membrane</keyword>
<evidence type="ECO:0000313" key="5">
    <source>
        <dbReference type="RefSeq" id="XP_025415808.1"/>
    </source>
</evidence>
<keyword evidence="1" id="KW-0812">Transmembrane</keyword>
<proteinExistence type="predicted"/>
<dbReference type="GeneID" id="112687342"/>
<dbReference type="GO" id="GO:0016491">
    <property type="term" value="F:oxidoreductase activity"/>
    <property type="evidence" value="ECO:0007669"/>
    <property type="project" value="InterPro"/>
</dbReference>
<reference evidence="3" key="1">
    <citation type="submission" date="2018-04" db="EMBL/GenBank/DDBJ databases">
        <title>Transcriptome assembly of Sipha flava.</title>
        <authorList>
            <person name="Scully E.D."/>
            <person name="Geib S.M."/>
            <person name="Palmer N.A."/>
            <person name="Koch K."/>
            <person name="Bradshaw J."/>
            <person name="Heng-Moss T."/>
            <person name="Sarath G."/>
        </authorList>
    </citation>
    <scope>NUCLEOTIDE SEQUENCE</scope>
</reference>
<name>A0A2S2QIK7_9HEMI</name>
<dbReference type="AlphaFoldDB" id="A0A2S2QIK7"/>